<dbReference type="AlphaFoldDB" id="A0A9P1D7R0"/>
<evidence type="ECO:0000313" key="1">
    <source>
        <dbReference type="EMBL" id="CAI4005783.1"/>
    </source>
</evidence>
<evidence type="ECO:0000313" key="3">
    <source>
        <dbReference type="Proteomes" id="UP001152797"/>
    </source>
</evidence>
<dbReference type="EMBL" id="CAMXCT010003691">
    <property type="protein sequence ID" value="CAI4005783.1"/>
    <property type="molecule type" value="Genomic_DNA"/>
</dbReference>
<accession>A0A9P1D7R0</accession>
<dbReference type="Proteomes" id="UP001152797">
    <property type="component" value="Unassembled WGS sequence"/>
</dbReference>
<gene>
    <name evidence="1" type="ORF">C1SCF055_LOCUS31479</name>
</gene>
<reference evidence="1" key="1">
    <citation type="submission" date="2022-10" db="EMBL/GenBank/DDBJ databases">
        <authorList>
            <person name="Chen Y."/>
            <person name="Dougan E. K."/>
            <person name="Chan C."/>
            <person name="Rhodes N."/>
            <person name="Thang M."/>
        </authorList>
    </citation>
    <scope>NUCLEOTIDE SEQUENCE</scope>
</reference>
<sequence length="384" mass="42450">SRRLKPEHFPRSPVRPEGDVGARLNEAFEQYSRLIAEGRAGHRSQIIRYREILGLQLQRHQQHRNLLHLLQQNCSVFTPQGQYLLPQRQLNFGRSIISIDYHNVLDKHKISNKKVLYPVDGDHPIRQENRLAIQRLEDLGLAVIVTSFIHTDWRKRAVVASCATLPIDRIIITQTGDGTGWGGKLDVLRILCPPSEETSLIHVDDKASIWSEPRNARGQYFGTCHIKYPGKPACPGVRVHKNLSQAVDQIIEEDPVNQVIPGGNGPDPGSSHVSEGYAVALPVPCEELYVPPGDLIIPLQAAAEVGGLQRSAVPAEHPDDLPFSAGIRPGDPEEKLRAVTTPCLPESNMTDDELAKVGIVMLILPFGYLHLAQALWQNIAAAAA</sequence>
<keyword evidence="3" id="KW-1185">Reference proteome</keyword>
<reference evidence="2" key="2">
    <citation type="submission" date="2024-04" db="EMBL/GenBank/DDBJ databases">
        <authorList>
            <person name="Chen Y."/>
            <person name="Shah S."/>
            <person name="Dougan E. K."/>
            <person name="Thang M."/>
            <person name="Chan C."/>
        </authorList>
    </citation>
    <scope>NUCLEOTIDE SEQUENCE [LARGE SCALE GENOMIC DNA]</scope>
</reference>
<evidence type="ECO:0000313" key="2">
    <source>
        <dbReference type="EMBL" id="CAL1159158.1"/>
    </source>
</evidence>
<proteinExistence type="predicted"/>
<dbReference type="EMBL" id="CAMXCT020003691">
    <property type="protein sequence ID" value="CAL1159158.1"/>
    <property type="molecule type" value="Genomic_DNA"/>
</dbReference>
<feature type="non-terminal residue" evidence="1">
    <location>
        <position position="1"/>
    </location>
</feature>
<comment type="caution">
    <text evidence="1">The sequence shown here is derived from an EMBL/GenBank/DDBJ whole genome shotgun (WGS) entry which is preliminary data.</text>
</comment>
<dbReference type="EMBL" id="CAMXCT030003691">
    <property type="protein sequence ID" value="CAL4793095.1"/>
    <property type="molecule type" value="Genomic_DNA"/>
</dbReference>
<protein>
    <submittedName>
        <fullName evidence="1">Uncharacterized protein</fullName>
    </submittedName>
</protein>
<name>A0A9P1D7R0_9DINO</name>
<organism evidence="1">
    <name type="scientific">Cladocopium goreaui</name>
    <dbReference type="NCBI Taxonomy" id="2562237"/>
    <lineage>
        <taxon>Eukaryota</taxon>
        <taxon>Sar</taxon>
        <taxon>Alveolata</taxon>
        <taxon>Dinophyceae</taxon>
        <taxon>Suessiales</taxon>
        <taxon>Symbiodiniaceae</taxon>
        <taxon>Cladocopium</taxon>
    </lineage>
</organism>